<dbReference type="EMBL" id="FOMX01000141">
    <property type="protein sequence ID" value="SFF49957.1"/>
    <property type="molecule type" value="Genomic_DNA"/>
</dbReference>
<reference evidence="2" key="1">
    <citation type="submission" date="2016-10" db="EMBL/GenBank/DDBJ databases">
        <authorList>
            <person name="Varghese N."/>
            <person name="Submissions S."/>
        </authorList>
    </citation>
    <scope>NUCLEOTIDE SEQUENCE [LARGE SCALE GENOMIC DNA]</scope>
    <source>
        <strain evidence="2">ATCC 25963</strain>
    </source>
</reference>
<gene>
    <name evidence="1" type="ORF">SAMN02745121_09200</name>
</gene>
<organism evidence="1 2">
    <name type="scientific">Nannocystis exedens</name>
    <dbReference type="NCBI Taxonomy" id="54"/>
    <lineage>
        <taxon>Bacteria</taxon>
        <taxon>Pseudomonadati</taxon>
        <taxon>Myxococcota</taxon>
        <taxon>Polyangia</taxon>
        <taxon>Nannocystales</taxon>
        <taxon>Nannocystaceae</taxon>
        <taxon>Nannocystis</taxon>
    </lineage>
</organism>
<evidence type="ECO:0000313" key="2">
    <source>
        <dbReference type="Proteomes" id="UP000199400"/>
    </source>
</evidence>
<keyword evidence="2" id="KW-1185">Reference proteome</keyword>
<dbReference type="AlphaFoldDB" id="A0A1I2J9T5"/>
<evidence type="ECO:0000313" key="1">
    <source>
        <dbReference type="EMBL" id="SFF49957.1"/>
    </source>
</evidence>
<feature type="non-terminal residue" evidence="1">
    <location>
        <position position="153"/>
    </location>
</feature>
<accession>A0A1I2J9T5</accession>
<protein>
    <submittedName>
        <fullName evidence="1">Uncharacterized protein</fullName>
    </submittedName>
</protein>
<sequence length="153" mass="16523">MGSAGRWARDLQDHAALSLAALPTCHEALKKVADPVTDAILHLVERGVRRIEALEVLLLMARQPDRAWSLDDVHASSAFVIRVTHAGSGSLEGVGLVTRTADGEHLVLDKGIAELLRPLLAIVVAGHDPQRSAGVRRRWVAPVSDADANRRRT</sequence>
<proteinExistence type="predicted"/>
<name>A0A1I2J9T5_9BACT</name>
<dbReference type="Proteomes" id="UP000199400">
    <property type="component" value="Unassembled WGS sequence"/>
</dbReference>